<name>A0ABD4UD82_9BURK</name>
<dbReference type="SMART" id="SM00248">
    <property type="entry name" value="ANK"/>
    <property type="match status" value="2"/>
</dbReference>
<reference evidence="3 4" key="1">
    <citation type="journal article" date="2017" name="Front. Microbiol.">
        <title>Genomics reveals a unique clone of Burkholderia cenocepacia harbouring an actively excising novel genomic island.</title>
        <authorList>
            <person name="Patil P."/>
            <person name="Mali S."/>
            <person name="Midha S."/>
            <person name="Gautam V."/>
            <person name="Dash L."/>
            <person name="Kumar S."/>
            <person name="Shastri J."/>
            <person name="Singhal L."/>
            <person name="Patil P.B."/>
        </authorList>
    </citation>
    <scope>NUCLEOTIDE SEQUENCE [LARGE SCALE GENOMIC DNA]</scope>
    <source>
        <strain evidence="3 4">BC-19</strain>
    </source>
</reference>
<dbReference type="PANTHER" id="PTHR24188">
    <property type="entry name" value="ANKYRIN REPEAT PROTEIN"/>
    <property type="match status" value="1"/>
</dbReference>
<evidence type="ECO:0000313" key="3">
    <source>
        <dbReference type="EMBL" id="MCW3712114.1"/>
    </source>
</evidence>
<dbReference type="Proteomes" id="UP000191686">
    <property type="component" value="Unassembled WGS sequence"/>
</dbReference>
<proteinExistence type="predicted"/>
<sequence length="230" mass="26663">MNINKKNKNRYRQFRIRYALRYVRIRRAIEAGNLKVLKKIKFNQDLMDESLNNMDVALTTAAYFGSLEIVKYLVSLGASPHHRFCLCLSAMKNNRKNTETFSYLLSVGVKATTSELNEPLISASRCGNLDIVKICIEQGCDISFRNYRALGEAGEQDQVEVLEYFATKVLTPEYLEQWGIYGRRPLGYQSRLWWEVNKDTIVQRRKTIALYDSIQSKCQDKTVSKPRLKI</sequence>
<evidence type="ECO:0000313" key="4">
    <source>
        <dbReference type="Proteomes" id="UP000191686"/>
    </source>
</evidence>
<accession>A0ABD4UD82</accession>
<dbReference type="PANTHER" id="PTHR24188:SF29">
    <property type="entry name" value="GH09064P"/>
    <property type="match status" value="1"/>
</dbReference>
<dbReference type="InterPro" id="IPR036770">
    <property type="entry name" value="Ankyrin_rpt-contain_sf"/>
</dbReference>
<evidence type="ECO:0000256" key="2">
    <source>
        <dbReference type="ARBA" id="ARBA00023043"/>
    </source>
</evidence>
<protein>
    <submittedName>
        <fullName evidence="3">Ankyrin repeat domain-containing protein</fullName>
    </submittedName>
</protein>
<dbReference type="Pfam" id="PF00023">
    <property type="entry name" value="Ank"/>
    <property type="match status" value="2"/>
</dbReference>
<comment type="caution">
    <text evidence="3">The sequence shown here is derived from an EMBL/GenBank/DDBJ whole genome shotgun (WGS) entry which is preliminary data.</text>
</comment>
<organism evidence="3 4">
    <name type="scientific">Burkholderia cenocepacia</name>
    <dbReference type="NCBI Taxonomy" id="95486"/>
    <lineage>
        <taxon>Bacteria</taxon>
        <taxon>Pseudomonadati</taxon>
        <taxon>Pseudomonadota</taxon>
        <taxon>Betaproteobacteria</taxon>
        <taxon>Burkholderiales</taxon>
        <taxon>Burkholderiaceae</taxon>
        <taxon>Burkholderia</taxon>
        <taxon>Burkholderia cepacia complex</taxon>
    </lineage>
</organism>
<dbReference type="InterPro" id="IPR002110">
    <property type="entry name" value="Ankyrin_rpt"/>
</dbReference>
<dbReference type="AlphaFoldDB" id="A0ABD4UD82"/>
<dbReference type="RefSeq" id="WP_080323405.1">
    <property type="nucleotide sequence ID" value="NZ_JYMX02000008.1"/>
</dbReference>
<keyword evidence="2" id="KW-0040">ANK repeat</keyword>
<gene>
    <name evidence="3" type="ORF">UE95_012530</name>
</gene>
<dbReference type="SUPFAM" id="SSF48403">
    <property type="entry name" value="Ankyrin repeat"/>
    <property type="match status" value="1"/>
</dbReference>
<dbReference type="EMBL" id="JYMX02000008">
    <property type="protein sequence ID" value="MCW3712114.1"/>
    <property type="molecule type" value="Genomic_DNA"/>
</dbReference>
<dbReference type="Gene3D" id="1.25.40.20">
    <property type="entry name" value="Ankyrin repeat-containing domain"/>
    <property type="match status" value="1"/>
</dbReference>
<keyword evidence="1" id="KW-0677">Repeat</keyword>
<reference evidence="3 4" key="2">
    <citation type="journal article" date="2017" name="Front. Microbiol.">
        <title>Genomics Reveals a Unique Clone of Burkholderia cenocepacia Harboring an Actively Excising Novel Genomic Island.</title>
        <authorList>
            <person name="Patil P.P."/>
            <person name="Mali S."/>
            <person name="Midha S."/>
            <person name="Gautam V."/>
            <person name="Dash L."/>
            <person name="Kumar S."/>
            <person name="Shastri J."/>
            <person name="Singhal L."/>
            <person name="Patil P.B."/>
        </authorList>
    </citation>
    <scope>NUCLEOTIDE SEQUENCE [LARGE SCALE GENOMIC DNA]</scope>
    <source>
        <strain evidence="3 4">BC-19</strain>
    </source>
</reference>
<evidence type="ECO:0000256" key="1">
    <source>
        <dbReference type="ARBA" id="ARBA00022737"/>
    </source>
</evidence>